<evidence type="ECO:0000313" key="2">
    <source>
        <dbReference type="Proteomes" id="UP001165083"/>
    </source>
</evidence>
<keyword evidence="2" id="KW-1185">Reference proteome</keyword>
<name>A0A9W6WTD6_9STRA</name>
<sequence>MLFDIGEMYCVTVPARIRKWWSRWLLKTPASKSEHFPKPKPNIFPSPNQIGLGKCSDLDAGVLSSQRDHHNNKNVASHTTLTHFTFKLKTF</sequence>
<evidence type="ECO:0000313" key="1">
    <source>
        <dbReference type="EMBL" id="GMF26503.1"/>
    </source>
</evidence>
<reference evidence="1" key="1">
    <citation type="submission" date="2023-04" db="EMBL/GenBank/DDBJ databases">
        <title>Phytophthora lilii NBRC 32176.</title>
        <authorList>
            <person name="Ichikawa N."/>
            <person name="Sato H."/>
            <person name="Tonouchi N."/>
        </authorList>
    </citation>
    <scope>NUCLEOTIDE SEQUENCE</scope>
    <source>
        <strain evidence="1">NBRC 32176</strain>
    </source>
</reference>
<dbReference type="EMBL" id="BSXW01000610">
    <property type="protein sequence ID" value="GMF26503.1"/>
    <property type="molecule type" value="Genomic_DNA"/>
</dbReference>
<comment type="caution">
    <text evidence="1">The sequence shown here is derived from an EMBL/GenBank/DDBJ whole genome shotgun (WGS) entry which is preliminary data.</text>
</comment>
<dbReference type="AlphaFoldDB" id="A0A9W6WTD6"/>
<gene>
    <name evidence="1" type="ORF">Plil01_001101700</name>
</gene>
<protein>
    <submittedName>
        <fullName evidence="1">Unnamed protein product</fullName>
    </submittedName>
</protein>
<proteinExistence type="predicted"/>
<dbReference type="Proteomes" id="UP001165083">
    <property type="component" value="Unassembled WGS sequence"/>
</dbReference>
<accession>A0A9W6WTD6</accession>
<organism evidence="1 2">
    <name type="scientific">Phytophthora lilii</name>
    <dbReference type="NCBI Taxonomy" id="2077276"/>
    <lineage>
        <taxon>Eukaryota</taxon>
        <taxon>Sar</taxon>
        <taxon>Stramenopiles</taxon>
        <taxon>Oomycota</taxon>
        <taxon>Peronosporomycetes</taxon>
        <taxon>Peronosporales</taxon>
        <taxon>Peronosporaceae</taxon>
        <taxon>Phytophthora</taxon>
    </lineage>
</organism>